<feature type="domain" description="EF-hand" evidence="3">
    <location>
        <begin position="10"/>
        <end position="45"/>
    </location>
</feature>
<dbReference type="Proteomes" id="UP001165405">
    <property type="component" value="Unassembled WGS sequence"/>
</dbReference>
<evidence type="ECO:0000256" key="1">
    <source>
        <dbReference type="ARBA" id="ARBA00022737"/>
    </source>
</evidence>
<sequence>MSDRPTAPESDAAELAATFDEFDSDGDGLITVAEFRLAMQGRGETVTDAELDQIFATADHDGDGAIGLAEFTEAWYA</sequence>
<evidence type="ECO:0000313" key="4">
    <source>
        <dbReference type="EMBL" id="MCF4121344.1"/>
    </source>
</evidence>
<feature type="domain" description="EF-hand" evidence="3">
    <location>
        <begin position="46"/>
        <end position="77"/>
    </location>
</feature>
<dbReference type="InterPro" id="IPR011992">
    <property type="entry name" value="EF-hand-dom_pair"/>
</dbReference>
<dbReference type="SUPFAM" id="SSF47473">
    <property type="entry name" value="EF-hand"/>
    <property type="match status" value="1"/>
</dbReference>
<dbReference type="EMBL" id="JAKGSG010000029">
    <property type="protein sequence ID" value="MCF4121344.1"/>
    <property type="molecule type" value="Genomic_DNA"/>
</dbReference>
<dbReference type="InterPro" id="IPR002048">
    <property type="entry name" value="EF_hand_dom"/>
</dbReference>
<keyword evidence="5" id="KW-1185">Reference proteome</keyword>
<gene>
    <name evidence="4" type="ORF">L1785_10150</name>
</gene>
<dbReference type="Gene3D" id="1.10.238.10">
    <property type="entry name" value="EF-hand"/>
    <property type="match status" value="1"/>
</dbReference>
<keyword evidence="2" id="KW-0106">Calcium</keyword>
<organism evidence="4 5">
    <name type="scientific">Antribacter soli</name>
    <dbReference type="NCBI Taxonomy" id="2910976"/>
    <lineage>
        <taxon>Bacteria</taxon>
        <taxon>Bacillati</taxon>
        <taxon>Actinomycetota</taxon>
        <taxon>Actinomycetes</taxon>
        <taxon>Micrococcales</taxon>
        <taxon>Promicromonosporaceae</taxon>
        <taxon>Antribacter</taxon>
    </lineage>
</organism>
<dbReference type="PANTHER" id="PTHR23050">
    <property type="entry name" value="CALCIUM BINDING PROTEIN"/>
    <property type="match status" value="1"/>
</dbReference>
<evidence type="ECO:0000313" key="5">
    <source>
        <dbReference type="Proteomes" id="UP001165405"/>
    </source>
</evidence>
<dbReference type="SMART" id="SM00054">
    <property type="entry name" value="EFh"/>
    <property type="match status" value="2"/>
</dbReference>
<comment type="caution">
    <text evidence="4">The sequence shown here is derived from an EMBL/GenBank/DDBJ whole genome shotgun (WGS) entry which is preliminary data.</text>
</comment>
<dbReference type="AlphaFoldDB" id="A0AA41QFV2"/>
<evidence type="ECO:0000256" key="2">
    <source>
        <dbReference type="ARBA" id="ARBA00022837"/>
    </source>
</evidence>
<proteinExistence type="predicted"/>
<protein>
    <submittedName>
        <fullName evidence="4">EF-hand domain-containing protein</fullName>
    </submittedName>
</protein>
<accession>A0AA41QFV2</accession>
<dbReference type="GO" id="GO:0005509">
    <property type="term" value="F:calcium ion binding"/>
    <property type="evidence" value="ECO:0007669"/>
    <property type="project" value="InterPro"/>
</dbReference>
<keyword evidence="1" id="KW-0677">Repeat</keyword>
<reference evidence="4" key="1">
    <citation type="submission" date="2022-01" db="EMBL/GenBank/DDBJ databases">
        <title>Antribacter sp. nov., isolated from Guizhou of China.</title>
        <authorList>
            <person name="Chengliang C."/>
            <person name="Ya Z."/>
        </authorList>
    </citation>
    <scope>NUCLEOTIDE SEQUENCE</scope>
    <source>
        <strain evidence="4">KLBMP 9083</strain>
    </source>
</reference>
<evidence type="ECO:0000259" key="3">
    <source>
        <dbReference type="PROSITE" id="PS50222"/>
    </source>
</evidence>
<dbReference type="Pfam" id="PF13499">
    <property type="entry name" value="EF-hand_7"/>
    <property type="match status" value="1"/>
</dbReference>
<dbReference type="InterPro" id="IPR050145">
    <property type="entry name" value="Centrin_CML-like"/>
</dbReference>
<name>A0AA41QFV2_9MICO</name>
<dbReference type="PROSITE" id="PS00018">
    <property type="entry name" value="EF_HAND_1"/>
    <property type="match status" value="2"/>
</dbReference>
<dbReference type="FunFam" id="1.10.238.10:FF:000003">
    <property type="entry name" value="Calmodulin A"/>
    <property type="match status" value="1"/>
</dbReference>
<dbReference type="CDD" id="cd00051">
    <property type="entry name" value="EFh"/>
    <property type="match status" value="1"/>
</dbReference>
<dbReference type="InterPro" id="IPR018247">
    <property type="entry name" value="EF_Hand_1_Ca_BS"/>
</dbReference>
<dbReference type="RefSeq" id="WP_236089142.1">
    <property type="nucleotide sequence ID" value="NZ_JAKGSG010000029.1"/>
</dbReference>
<dbReference type="PROSITE" id="PS50222">
    <property type="entry name" value="EF_HAND_2"/>
    <property type="match status" value="2"/>
</dbReference>